<dbReference type="Proteomes" id="UP001183390">
    <property type="component" value="Unassembled WGS sequence"/>
</dbReference>
<keyword evidence="3" id="KW-1185">Reference proteome</keyword>
<keyword evidence="1" id="KW-0812">Transmembrane</keyword>
<protein>
    <recommendedName>
        <fullName evidence="4">Transmembrane protein</fullName>
    </recommendedName>
</protein>
<evidence type="ECO:0000256" key="1">
    <source>
        <dbReference type="SAM" id="Phobius"/>
    </source>
</evidence>
<dbReference type="RefSeq" id="WP_311511447.1">
    <property type="nucleotide sequence ID" value="NZ_JAVREP010000005.1"/>
</dbReference>
<keyword evidence="1" id="KW-0472">Membrane</keyword>
<evidence type="ECO:0000313" key="2">
    <source>
        <dbReference type="EMBL" id="MDT0328743.1"/>
    </source>
</evidence>
<evidence type="ECO:0008006" key="4">
    <source>
        <dbReference type="Google" id="ProtNLM"/>
    </source>
</evidence>
<gene>
    <name evidence="2" type="ORF">RM479_10020</name>
</gene>
<dbReference type="EMBL" id="JAVREP010000005">
    <property type="protein sequence ID" value="MDT0328743.1"/>
    <property type="molecule type" value="Genomic_DNA"/>
</dbReference>
<feature type="transmembrane region" description="Helical" evidence="1">
    <location>
        <begin position="68"/>
        <end position="89"/>
    </location>
</feature>
<feature type="transmembrane region" description="Helical" evidence="1">
    <location>
        <begin position="129"/>
        <end position="154"/>
    </location>
</feature>
<comment type="caution">
    <text evidence="2">The sequence shown here is derived from an EMBL/GenBank/DDBJ whole genome shotgun (WGS) entry which is preliminary data.</text>
</comment>
<accession>A0ABU2M7U9</accession>
<keyword evidence="1" id="KW-1133">Transmembrane helix</keyword>
<organism evidence="2 3">
    <name type="scientific">Nocardiopsis lambiniae</name>
    <dbReference type="NCBI Taxonomy" id="3075539"/>
    <lineage>
        <taxon>Bacteria</taxon>
        <taxon>Bacillati</taxon>
        <taxon>Actinomycetota</taxon>
        <taxon>Actinomycetes</taxon>
        <taxon>Streptosporangiales</taxon>
        <taxon>Nocardiopsidaceae</taxon>
        <taxon>Nocardiopsis</taxon>
    </lineage>
</organism>
<proteinExistence type="predicted"/>
<evidence type="ECO:0000313" key="3">
    <source>
        <dbReference type="Proteomes" id="UP001183390"/>
    </source>
</evidence>
<name>A0ABU2M7U9_9ACTN</name>
<reference evidence="3" key="1">
    <citation type="submission" date="2023-07" db="EMBL/GenBank/DDBJ databases">
        <title>30 novel species of actinomycetes from the DSMZ collection.</title>
        <authorList>
            <person name="Nouioui I."/>
        </authorList>
    </citation>
    <scope>NUCLEOTIDE SEQUENCE [LARGE SCALE GENOMIC DNA]</scope>
    <source>
        <strain evidence="3">DSM 44743</strain>
    </source>
</reference>
<feature type="transmembrane region" description="Helical" evidence="1">
    <location>
        <begin position="12"/>
        <end position="33"/>
    </location>
</feature>
<feature type="transmembrane region" description="Helical" evidence="1">
    <location>
        <begin position="101"/>
        <end position="123"/>
    </location>
</feature>
<sequence length="165" mass="16703">MNTTAHAPRTSGPILALQGLVLLITSAITAWWVSHTPPEKVAAAEGFPLGEADYAIRPLPLPGWAETVIGIGAAVLMVATGALLIRGMATRRIAPLRGLTVLLPVPIALMAGVTWAIATAPVIGANIGLGLAVMAFGAASALLLVGAVVTAVFAHRASSPRPPAE</sequence>